<dbReference type="InterPro" id="IPR004360">
    <property type="entry name" value="Glyas_Fos-R_dOase_dom"/>
</dbReference>
<reference evidence="2" key="1">
    <citation type="submission" date="2022-08" db="EMBL/GenBank/DDBJ databases">
        <title>Nisaea acidiphila sp. nov., isolated from a marine algal debris and emended description of the genus Nisaea Urios et al. 2008.</title>
        <authorList>
            <person name="Kwon K."/>
        </authorList>
    </citation>
    <scope>NUCLEOTIDE SEQUENCE</scope>
    <source>
        <strain evidence="2">MEBiC11861</strain>
    </source>
</reference>
<accession>A0A9J7APJ4</accession>
<dbReference type="Pfam" id="PF00903">
    <property type="entry name" value="Glyoxalase"/>
    <property type="match status" value="1"/>
</dbReference>
<name>A0A9J7APJ4_9PROT</name>
<feature type="domain" description="VOC" evidence="1">
    <location>
        <begin position="7"/>
        <end position="131"/>
    </location>
</feature>
<dbReference type="RefSeq" id="WP_257768267.1">
    <property type="nucleotide sequence ID" value="NZ_CP102480.1"/>
</dbReference>
<protein>
    <submittedName>
        <fullName evidence="2">VOC family protein</fullName>
    </submittedName>
</protein>
<dbReference type="InterPro" id="IPR037523">
    <property type="entry name" value="VOC_core"/>
</dbReference>
<dbReference type="Gene3D" id="3.10.180.10">
    <property type="entry name" value="2,3-Dihydroxybiphenyl 1,2-Dioxygenase, domain 1"/>
    <property type="match status" value="1"/>
</dbReference>
<dbReference type="AlphaFoldDB" id="A0A9J7APJ4"/>
<dbReference type="PANTHER" id="PTHR21366">
    <property type="entry name" value="GLYOXALASE FAMILY PROTEIN"/>
    <property type="match status" value="1"/>
</dbReference>
<evidence type="ECO:0000259" key="1">
    <source>
        <dbReference type="PROSITE" id="PS51819"/>
    </source>
</evidence>
<dbReference type="KEGG" id="naci:NUH88_19335"/>
<organism evidence="2 3">
    <name type="scientific">Nisaea acidiphila</name>
    <dbReference type="NCBI Taxonomy" id="1862145"/>
    <lineage>
        <taxon>Bacteria</taxon>
        <taxon>Pseudomonadati</taxon>
        <taxon>Pseudomonadota</taxon>
        <taxon>Alphaproteobacteria</taxon>
        <taxon>Rhodospirillales</taxon>
        <taxon>Thalassobaculaceae</taxon>
        <taxon>Nisaea</taxon>
    </lineage>
</organism>
<dbReference type="InterPro" id="IPR029068">
    <property type="entry name" value="Glyas_Bleomycin-R_OHBP_Dase"/>
</dbReference>
<proteinExistence type="predicted"/>
<dbReference type="InterPro" id="IPR050383">
    <property type="entry name" value="GlyoxalaseI/FosfomycinResist"/>
</dbReference>
<evidence type="ECO:0000313" key="3">
    <source>
        <dbReference type="Proteomes" id="UP001060336"/>
    </source>
</evidence>
<dbReference type="PROSITE" id="PS51819">
    <property type="entry name" value="VOC"/>
    <property type="match status" value="1"/>
</dbReference>
<keyword evidence="3" id="KW-1185">Reference proteome</keyword>
<dbReference type="EMBL" id="CP102480">
    <property type="protein sequence ID" value="UUX49539.1"/>
    <property type="molecule type" value="Genomic_DNA"/>
</dbReference>
<dbReference type="Proteomes" id="UP001060336">
    <property type="component" value="Chromosome"/>
</dbReference>
<evidence type="ECO:0000313" key="2">
    <source>
        <dbReference type="EMBL" id="UUX49539.1"/>
    </source>
</evidence>
<gene>
    <name evidence="2" type="ORF">NUH88_19335</name>
</gene>
<sequence length="154" mass="17033">MIVPIKGLYEAHLTVRDLDRSIAFYRDVLGLPLAHVVKDRNVAFFWVPEAEKAMLGLWGVGSAPMGMKLHIAFNVALEDVERSVERLKAAGLTPTKNGEEPIDEPVVLSWMPAASVYFDDPDGHSLEFISLLPEEPRPIPSFLPLSEWRAGAGL</sequence>
<dbReference type="SUPFAM" id="SSF54593">
    <property type="entry name" value="Glyoxalase/Bleomycin resistance protein/Dihydroxybiphenyl dioxygenase"/>
    <property type="match status" value="1"/>
</dbReference>
<dbReference type="PANTHER" id="PTHR21366:SF31">
    <property type="entry name" value="METALLOTHIOL TRANSFERASE FOSB"/>
    <property type="match status" value="1"/>
</dbReference>